<proteinExistence type="inferred from homology"/>
<comment type="similarity">
    <text evidence="1">Belongs to the 'GDXG' lipolytic enzyme family.</text>
</comment>
<reference evidence="2" key="1">
    <citation type="submission" date="2022-03" db="EMBL/GenBank/DDBJ databases">
        <authorList>
            <person name="Brunel B."/>
        </authorList>
    </citation>
    <scope>NUCLEOTIDE SEQUENCE</scope>
    <source>
        <strain evidence="2">STM4922sample</strain>
    </source>
</reference>
<evidence type="ECO:0008006" key="4">
    <source>
        <dbReference type="Google" id="ProtNLM"/>
    </source>
</evidence>
<keyword evidence="3" id="KW-1185">Reference proteome</keyword>
<dbReference type="EMBL" id="CAKXZS010000029">
    <property type="protein sequence ID" value="CAH2404263.1"/>
    <property type="molecule type" value="Genomic_DNA"/>
</dbReference>
<dbReference type="Proteomes" id="UP001152604">
    <property type="component" value="Unassembled WGS sequence"/>
</dbReference>
<protein>
    <recommendedName>
        <fullName evidence="4">Alpha/beta hydrolase</fullName>
    </recommendedName>
</protein>
<organism evidence="2 3">
    <name type="scientific">Mesorhizobium ventifaucium</name>
    <dbReference type="NCBI Taxonomy" id="666020"/>
    <lineage>
        <taxon>Bacteria</taxon>
        <taxon>Pseudomonadati</taxon>
        <taxon>Pseudomonadota</taxon>
        <taxon>Alphaproteobacteria</taxon>
        <taxon>Hyphomicrobiales</taxon>
        <taxon>Phyllobacteriaceae</taxon>
        <taxon>Mesorhizobium</taxon>
    </lineage>
</organism>
<sequence>MTTLLSPLLDPEARHVLDLDRQAAAPPFEAGTPEEARRAYEQGFPALQGEREPVGSLTERTITGPGGPLTLRIYRGQGAVGAAAPALLYLHGGGWVIGNLESHD</sequence>
<dbReference type="SUPFAM" id="SSF53474">
    <property type="entry name" value="alpha/beta-Hydrolases"/>
    <property type="match status" value="1"/>
</dbReference>
<dbReference type="Gene3D" id="3.40.50.1820">
    <property type="entry name" value="alpha/beta hydrolase"/>
    <property type="match status" value="1"/>
</dbReference>
<evidence type="ECO:0000313" key="2">
    <source>
        <dbReference type="EMBL" id="CAH2404263.1"/>
    </source>
</evidence>
<dbReference type="PROSITE" id="PS01173">
    <property type="entry name" value="LIPASE_GDXG_HIS"/>
    <property type="match status" value="1"/>
</dbReference>
<name>A0ABM9E577_9HYPH</name>
<evidence type="ECO:0000313" key="3">
    <source>
        <dbReference type="Proteomes" id="UP001152604"/>
    </source>
</evidence>
<dbReference type="InterPro" id="IPR002168">
    <property type="entry name" value="Lipase_GDXG_HIS_AS"/>
</dbReference>
<accession>A0ABM9E577</accession>
<dbReference type="InterPro" id="IPR029058">
    <property type="entry name" value="AB_hydrolase_fold"/>
</dbReference>
<comment type="caution">
    <text evidence="2">The sequence shown here is derived from an EMBL/GenBank/DDBJ whole genome shotgun (WGS) entry which is preliminary data.</text>
</comment>
<evidence type="ECO:0000256" key="1">
    <source>
        <dbReference type="ARBA" id="ARBA00010515"/>
    </source>
</evidence>
<gene>
    <name evidence="2" type="ORF">MES4922_350069</name>
</gene>